<comment type="caution">
    <text evidence="1">The sequence shown here is derived from an EMBL/GenBank/DDBJ whole genome shotgun (WGS) entry which is preliminary data.</text>
</comment>
<sequence length="87" mass="10383">MKIWKVLRIRKFVKIDENLGYCKLCSRWVLKMLMEICKTKQLDSAQAFLIRHKNEVTSNETQVFQITQNPHSSLWNEDTLSLRKTEV</sequence>
<dbReference type="EMBL" id="JARBHB010000013">
    <property type="protein sequence ID" value="KAJ8869776.1"/>
    <property type="molecule type" value="Genomic_DNA"/>
</dbReference>
<gene>
    <name evidence="1" type="ORF">PR048_028784</name>
</gene>
<evidence type="ECO:0000313" key="2">
    <source>
        <dbReference type="Proteomes" id="UP001159363"/>
    </source>
</evidence>
<accession>A0ABQ9GFB2</accession>
<protein>
    <submittedName>
        <fullName evidence="1">Uncharacterized protein</fullName>
    </submittedName>
</protein>
<reference evidence="1 2" key="1">
    <citation type="submission" date="2023-02" db="EMBL/GenBank/DDBJ databases">
        <title>LHISI_Scaffold_Assembly.</title>
        <authorList>
            <person name="Stuart O.P."/>
            <person name="Cleave R."/>
            <person name="Magrath M.J.L."/>
            <person name="Mikheyev A.S."/>
        </authorList>
    </citation>
    <scope>NUCLEOTIDE SEQUENCE [LARGE SCALE GENOMIC DNA]</scope>
    <source>
        <strain evidence="1">Daus_M_001</strain>
        <tissue evidence="1">Leg muscle</tissue>
    </source>
</reference>
<evidence type="ECO:0000313" key="1">
    <source>
        <dbReference type="EMBL" id="KAJ8869776.1"/>
    </source>
</evidence>
<proteinExistence type="predicted"/>
<keyword evidence="2" id="KW-1185">Reference proteome</keyword>
<name>A0ABQ9GFB2_9NEOP</name>
<dbReference type="Proteomes" id="UP001159363">
    <property type="component" value="Chromosome 12"/>
</dbReference>
<organism evidence="1 2">
    <name type="scientific">Dryococelus australis</name>
    <dbReference type="NCBI Taxonomy" id="614101"/>
    <lineage>
        <taxon>Eukaryota</taxon>
        <taxon>Metazoa</taxon>
        <taxon>Ecdysozoa</taxon>
        <taxon>Arthropoda</taxon>
        <taxon>Hexapoda</taxon>
        <taxon>Insecta</taxon>
        <taxon>Pterygota</taxon>
        <taxon>Neoptera</taxon>
        <taxon>Polyneoptera</taxon>
        <taxon>Phasmatodea</taxon>
        <taxon>Verophasmatodea</taxon>
        <taxon>Anareolatae</taxon>
        <taxon>Phasmatidae</taxon>
        <taxon>Eurycanthinae</taxon>
        <taxon>Dryococelus</taxon>
    </lineage>
</organism>